<organism evidence="3 4">
    <name type="scientific">Tistrella mobilis (strain KA081020-065)</name>
    <dbReference type="NCBI Taxonomy" id="1110502"/>
    <lineage>
        <taxon>Bacteria</taxon>
        <taxon>Pseudomonadati</taxon>
        <taxon>Pseudomonadota</taxon>
        <taxon>Alphaproteobacteria</taxon>
        <taxon>Geminicoccales</taxon>
        <taxon>Geminicoccaceae</taxon>
        <taxon>Tistrella</taxon>
    </lineage>
</organism>
<dbReference type="InterPro" id="IPR050272">
    <property type="entry name" value="Isochorismatase-like_hydrls"/>
</dbReference>
<dbReference type="KEGG" id="tmo:TMO_2752"/>
<protein>
    <submittedName>
        <fullName evidence="3">Isochorismatase family protein</fullName>
    </submittedName>
</protein>
<proteinExistence type="predicted"/>
<dbReference type="EMBL" id="CP003236">
    <property type="protein sequence ID" value="AFK54590.1"/>
    <property type="molecule type" value="Genomic_DNA"/>
</dbReference>
<reference evidence="3 4" key="1">
    <citation type="journal article" date="2012" name="J. Am. Chem. Soc.">
        <title>Bacterial biosynthesis and maturation of the didemnin anti-cancer agents.</title>
        <authorList>
            <person name="Xu Y."/>
            <person name="Kersten R.D."/>
            <person name="Nam S.J."/>
            <person name="Lu L."/>
            <person name="Al-Suwailem A.M."/>
            <person name="Zheng H."/>
            <person name="Fenical W."/>
            <person name="Dorrestein P.C."/>
            <person name="Moore B.S."/>
            <person name="Qian P.Y."/>
        </authorList>
    </citation>
    <scope>NUCLEOTIDE SEQUENCE [LARGE SCALE GENOMIC DNA]</scope>
    <source>
        <strain evidence="3 4">KA081020-065</strain>
    </source>
</reference>
<dbReference type="CDD" id="cd01014">
    <property type="entry name" value="nicotinamidase_related"/>
    <property type="match status" value="1"/>
</dbReference>
<dbReference type="AlphaFoldDB" id="I3TPA2"/>
<dbReference type="Pfam" id="PF00857">
    <property type="entry name" value="Isochorismatase"/>
    <property type="match status" value="1"/>
</dbReference>
<dbReference type="InterPro" id="IPR036380">
    <property type="entry name" value="Isochorismatase-like_sf"/>
</dbReference>
<dbReference type="PANTHER" id="PTHR43540">
    <property type="entry name" value="PEROXYUREIDOACRYLATE/UREIDOACRYLATE AMIDOHYDROLASE-RELATED"/>
    <property type="match status" value="1"/>
</dbReference>
<keyword evidence="4" id="KW-1185">Reference proteome</keyword>
<sequence length="207" mass="21556">MPMPLTAPATTLLAHAGTTLQPAEPARAALVLVAVQEEYRNGRLPLVGVDAALDEICRLLHRMRRLEVPVIHLRHLDRPGGGLFDPGGTGALIIPAAGPRDGEIVIDKSLPDGFTGTDLAARLRAEGRDQPVFAGFMTHLCISSTARAALHLGFAPTVVGRASATRDLPAAAGETEPVPAEILHRATLAALADRFAAVVPDAGAWGG</sequence>
<gene>
    <name evidence="3" type="ordered locus">TMO_2752</name>
</gene>
<dbReference type="HOGENOM" id="CLU_068979_5_1_5"/>
<feature type="domain" description="Isochorismatase-like" evidence="2">
    <location>
        <begin position="29"/>
        <end position="198"/>
    </location>
</feature>
<dbReference type="GO" id="GO:0016787">
    <property type="term" value="F:hydrolase activity"/>
    <property type="evidence" value="ECO:0007669"/>
    <property type="project" value="UniProtKB-KW"/>
</dbReference>
<dbReference type="Proteomes" id="UP000005258">
    <property type="component" value="Chromosome"/>
</dbReference>
<dbReference type="eggNOG" id="COG1335">
    <property type="taxonomic scope" value="Bacteria"/>
</dbReference>
<evidence type="ECO:0000259" key="2">
    <source>
        <dbReference type="Pfam" id="PF00857"/>
    </source>
</evidence>
<dbReference type="STRING" id="1110502.TMO_2752"/>
<dbReference type="SUPFAM" id="SSF52499">
    <property type="entry name" value="Isochorismatase-like hydrolases"/>
    <property type="match status" value="1"/>
</dbReference>
<keyword evidence="1" id="KW-0378">Hydrolase</keyword>
<accession>I3TPA2</accession>
<dbReference type="PANTHER" id="PTHR43540:SF15">
    <property type="entry name" value="BLR5631 PROTEIN"/>
    <property type="match status" value="1"/>
</dbReference>
<dbReference type="Gene3D" id="3.40.50.850">
    <property type="entry name" value="Isochorismatase-like"/>
    <property type="match status" value="1"/>
</dbReference>
<evidence type="ECO:0000313" key="3">
    <source>
        <dbReference type="EMBL" id="AFK54590.1"/>
    </source>
</evidence>
<evidence type="ECO:0000256" key="1">
    <source>
        <dbReference type="ARBA" id="ARBA00022801"/>
    </source>
</evidence>
<dbReference type="InterPro" id="IPR000868">
    <property type="entry name" value="Isochorismatase-like_dom"/>
</dbReference>
<evidence type="ECO:0000313" key="4">
    <source>
        <dbReference type="Proteomes" id="UP000005258"/>
    </source>
</evidence>
<name>I3TPA2_TISMK</name>